<dbReference type="EMBL" id="DVLP01000008">
    <property type="protein sequence ID" value="HIT73990.1"/>
    <property type="molecule type" value="Genomic_DNA"/>
</dbReference>
<protein>
    <submittedName>
        <fullName evidence="2">FAD-dependent oxidoreductase</fullName>
    </submittedName>
</protein>
<proteinExistence type="predicted"/>
<dbReference type="GO" id="GO:0016491">
    <property type="term" value="F:oxidoreductase activity"/>
    <property type="evidence" value="ECO:0007669"/>
    <property type="project" value="InterPro"/>
</dbReference>
<dbReference type="SUPFAM" id="SSF54373">
    <property type="entry name" value="FAD-linked reductases, C-terminal domain"/>
    <property type="match status" value="1"/>
</dbReference>
<dbReference type="Gene3D" id="1.10.3110.10">
    <property type="entry name" value="protoporphyrinogen ix oxidase, domain 3"/>
    <property type="match status" value="1"/>
</dbReference>
<gene>
    <name evidence="2" type="ORF">IAA98_00210</name>
</gene>
<dbReference type="AlphaFoldDB" id="A0A9D1GWM4"/>
<sequence>MGAGAAGLSAAFWLRRAGCHPVVLERSTTIAGRAPTHWVDGYGFDTGAGAIASTGTAVRRLATALGVMEEIILSAVVVGVRTEDGRIHRLARRRPWSLLSFDALDATDKRSLLRLAARLAPLLRVVNDDDLSTAAGLDTITAHEFLATHATPAVDDIVLGAFLRGKLLVEPDRVSVVDLLAAIKSFLVAGHLWTHPHGIAFFLEAAAAGLEVRRNTTVVEVQEYRDRVELVRTTDDGTTLRESFDGCIVGVPAPTMLELLPALDPVRRDYLSTLEYSRALVVGLGVPQAPKEPASVVIRPVSSGADLSAVGLGHHLAPGRVPPGGGILTGFWMSDWSHRHFDDSDEALVEATVDTLASLFLHWSVEPAAWAVGRWPEAMVASRVGTFAGLRAVARVARSDRRVHLAGDFGAQTSVNTSVGAGESAAHRLIEVLRGRPGGGRRR</sequence>
<dbReference type="InterPro" id="IPR050464">
    <property type="entry name" value="Zeta_carotene_desat/Oxidored"/>
</dbReference>
<organism evidence="2 3">
    <name type="scientific">Candidatus Avipropionibacterium avicola</name>
    <dbReference type="NCBI Taxonomy" id="2840701"/>
    <lineage>
        <taxon>Bacteria</taxon>
        <taxon>Bacillati</taxon>
        <taxon>Actinomycetota</taxon>
        <taxon>Actinomycetes</taxon>
        <taxon>Propionibacteriales</taxon>
        <taxon>Propionibacteriaceae</taxon>
        <taxon>Propionibacteriaceae incertae sedis</taxon>
        <taxon>Candidatus Avipropionibacterium</taxon>
    </lineage>
</organism>
<dbReference type="InterPro" id="IPR036188">
    <property type="entry name" value="FAD/NAD-bd_sf"/>
</dbReference>
<dbReference type="SUPFAM" id="SSF51905">
    <property type="entry name" value="FAD/NAD(P)-binding domain"/>
    <property type="match status" value="1"/>
</dbReference>
<comment type="caution">
    <text evidence="2">The sequence shown here is derived from an EMBL/GenBank/DDBJ whole genome shotgun (WGS) entry which is preliminary data.</text>
</comment>
<reference evidence="2" key="2">
    <citation type="journal article" date="2021" name="PeerJ">
        <title>Extensive microbial diversity within the chicken gut microbiome revealed by metagenomics and culture.</title>
        <authorList>
            <person name="Gilroy R."/>
            <person name="Ravi A."/>
            <person name="Getino M."/>
            <person name="Pursley I."/>
            <person name="Horton D.L."/>
            <person name="Alikhan N.F."/>
            <person name="Baker D."/>
            <person name="Gharbi K."/>
            <person name="Hall N."/>
            <person name="Watson M."/>
            <person name="Adriaenssens E.M."/>
            <person name="Foster-Nyarko E."/>
            <person name="Jarju S."/>
            <person name="Secka A."/>
            <person name="Antonio M."/>
            <person name="Oren A."/>
            <person name="Chaudhuri R.R."/>
            <person name="La Ragione R."/>
            <person name="Hildebrand F."/>
            <person name="Pallen M.J."/>
        </authorList>
    </citation>
    <scope>NUCLEOTIDE SEQUENCE</scope>
    <source>
        <strain evidence="2">ChiGjej1B1-24693</strain>
    </source>
</reference>
<dbReference type="Gene3D" id="3.50.50.60">
    <property type="entry name" value="FAD/NAD(P)-binding domain"/>
    <property type="match status" value="1"/>
</dbReference>
<dbReference type="Gene3D" id="3.90.660.20">
    <property type="entry name" value="Protoporphyrinogen oxidase, mitochondrial, domain 2"/>
    <property type="match status" value="1"/>
</dbReference>
<evidence type="ECO:0000313" key="2">
    <source>
        <dbReference type="EMBL" id="HIT73990.1"/>
    </source>
</evidence>
<dbReference type="PANTHER" id="PTHR42923">
    <property type="entry name" value="PROTOPORPHYRINOGEN OXIDASE"/>
    <property type="match status" value="1"/>
</dbReference>
<evidence type="ECO:0000259" key="1">
    <source>
        <dbReference type="Pfam" id="PF01593"/>
    </source>
</evidence>
<feature type="domain" description="Amine oxidase" evidence="1">
    <location>
        <begin position="6"/>
        <end position="430"/>
    </location>
</feature>
<dbReference type="Pfam" id="PF01593">
    <property type="entry name" value="Amino_oxidase"/>
    <property type="match status" value="1"/>
</dbReference>
<dbReference type="InterPro" id="IPR002937">
    <property type="entry name" value="Amino_oxidase"/>
</dbReference>
<name>A0A9D1GWM4_9ACTN</name>
<dbReference type="Proteomes" id="UP000886842">
    <property type="component" value="Unassembled WGS sequence"/>
</dbReference>
<reference evidence="2" key="1">
    <citation type="submission" date="2020-10" db="EMBL/GenBank/DDBJ databases">
        <authorList>
            <person name="Gilroy R."/>
        </authorList>
    </citation>
    <scope>NUCLEOTIDE SEQUENCE</scope>
    <source>
        <strain evidence="2">ChiGjej1B1-24693</strain>
    </source>
</reference>
<accession>A0A9D1GWM4</accession>
<evidence type="ECO:0000313" key="3">
    <source>
        <dbReference type="Proteomes" id="UP000886842"/>
    </source>
</evidence>